<feature type="domain" description="Protein kinase" evidence="5">
    <location>
        <begin position="68"/>
        <end position="338"/>
    </location>
</feature>
<evidence type="ECO:0000313" key="6">
    <source>
        <dbReference type="EMBL" id="CAL1398064.1"/>
    </source>
</evidence>
<name>A0AAV2FJ80_9ROSI</name>
<dbReference type="InterPro" id="IPR011009">
    <property type="entry name" value="Kinase-like_dom_sf"/>
</dbReference>
<dbReference type="Gene3D" id="1.10.510.10">
    <property type="entry name" value="Transferase(Phosphotransferase) domain 1"/>
    <property type="match status" value="1"/>
</dbReference>
<feature type="binding site" evidence="3">
    <location>
        <position position="97"/>
    </location>
    <ligand>
        <name>ATP</name>
        <dbReference type="ChEBI" id="CHEBI:30616"/>
    </ligand>
</feature>
<evidence type="ECO:0000313" key="7">
    <source>
        <dbReference type="Proteomes" id="UP001497516"/>
    </source>
</evidence>
<evidence type="ECO:0000259" key="5">
    <source>
        <dbReference type="PROSITE" id="PS50011"/>
    </source>
</evidence>
<dbReference type="FunFam" id="3.30.200.20:FF:000638">
    <property type="entry name" value="serine/threonine-protein kinase-like protein ACR4"/>
    <property type="match status" value="1"/>
</dbReference>
<dbReference type="InterPro" id="IPR000719">
    <property type="entry name" value="Prot_kinase_dom"/>
</dbReference>
<keyword evidence="1 3" id="KW-0547">Nucleotide-binding</keyword>
<dbReference type="GO" id="GO:0005524">
    <property type="term" value="F:ATP binding"/>
    <property type="evidence" value="ECO:0007669"/>
    <property type="project" value="UniProtKB-UniRule"/>
</dbReference>
<reference evidence="6 7" key="1">
    <citation type="submission" date="2024-04" db="EMBL/GenBank/DDBJ databases">
        <authorList>
            <person name="Fracassetti M."/>
        </authorList>
    </citation>
    <scope>NUCLEOTIDE SEQUENCE [LARGE SCALE GENOMIC DNA]</scope>
</reference>
<organism evidence="6 7">
    <name type="scientific">Linum trigynum</name>
    <dbReference type="NCBI Taxonomy" id="586398"/>
    <lineage>
        <taxon>Eukaryota</taxon>
        <taxon>Viridiplantae</taxon>
        <taxon>Streptophyta</taxon>
        <taxon>Embryophyta</taxon>
        <taxon>Tracheophyta</taxon>
        <taxon>Spermatophyta</taxon>
        <taxon>Magnoliopsida</taxon>
        <taxon>eudicotyledons</taxon>
        <taxon>Gunneridae</taxon>
        <taxon>Pentapetalae</taxon>
        <taxon>rosids</taxon>
        <taxon>fabids</taxon>
        <taxon>Malpighiales</taxon>
        <taxon>Linaceae</taxon>
        <taxon>Linum</taxon>
    </lineage>
</organism>
<dbReference type="SUPFAM" id="SSF56112">
    <property type="entry name" value="Protein kinase-like (PK-like)"/>
    <property type="match status" value="1"/>
</dbReference>
<gene>
    <name evidence="6" type="ORF">LTRI10_LOCUS38317</name>
</gene>
<dbReference type="PANTHER" id="PTHR27001:SF39">
    <property type="entry name" value="PROTEIN KINASE SUPERFAMILY PROTEIN"/>
    <property type="match status" value="1"/>
</dbReference>
<dbReference type="GO" id="GO:0004672">
    <property type="term" value="F:protein kinase activity"/>
    <property type="evidence" value="ECO:0007669"/>
    <property type="project" value="InterPro"/>
</dbReference>
<keyword evidence="4" id="KW-0812">Transmembrane</keyword>
<evidence type="ECO:0000256" key="4">
    <source>
        <dbReference type="SAM" id="Phobius"/>
    </source>
</evidence>
<keyword evidence="4" id="KW-1133">Transmembrane helix</keyword>
<dbReference type="Gene3D" id="3.30.200.20">
    <property type="entry name" value="Phosphorylase Kinase, domain 1"/>
    <property type="match status" value="1"/>
</dbReference>
<dbReference type="AlphaFoldDB" id="A0AAV2FJ80"/>
<dbReference type="GO" id="GO:0005886">
    <property type="term" value="C:plasma membrane"/>
    <property type="evidence" value="ECO:0007669"/>
    <property type="project" value="TreeGrafter"/>
</dbReference>
<protein>
    <recommendedName>
        <fullName evidence="5">Protein kinase domain-containing protein</fullName>
    </recommendedName>
</protein>
<keyword evidence="7" id="KW-1185">Reference proteome</keyword>
<dbReference type="InterPro" id="IPR017441">
    <property type="entry name" value="Protein_kinase_ATP_BS"/>
</dbReference>
<dbReference type="Proteomes" id="UP001497516">
    <property type="component" value="Chromosome 6"/>
</dbReference>
<dbReference type="Pfam" id="PF07714">
    <property type="entry name" value="PK_Tyr_Ser-Thr"/>
    <property type="match status" value="1"/>
</dbReference>
<dbReference type="InterPro" id="IPR001245">
    <property type="entry name" value="Ser-Thr/Tyr_kinase_cat_dom"/>
</dbReference>
<keyword evidence="4" id="KW-0472">Membrane</keyword>
<evidence type="ECO:0000256" key="2">
    <source>
        <dbReference type="ARBA" id="ARBA00022840"/>
    </source>
</evidence>
<keyword evidence="2 3" id="KW-0067">ATP-binding</keyword>
<evidence type="ECO:0000256" key="1">
    <source>
        <dbReference type="ARBA" id="ARBA00022741"/>
    </source>
</evidence>
<proteinExistence type="predicted"/>
<dbReference type="PROSITE" id="PS00107">
    <property type="entry name" value="PROTEIN_KINASE_ATP"/>
    <property type="match status" value="1"/>
</dbReference>
<dbReference type="PANTHER" id="PTHR27001">
    <property type="entry name" value="OS01G0253100 PROTEIN"/>
    <property type="match status" value="1"/>
</dbReference>
<evidence type="ECO:0000256" key="3">
    <source>
        <dbReference type="PROSITE-ProRule" id="PRU10141"/>
    </source>
</evidence>
<dbReference type="EMBL" id="OZ034819">
    <property type="protein sequence ID" value="CAL1398064.1"/>
    <property type="molecule type" value="Genomic_DNA"/>
</dbReference>
<sequence length="341" mass="37336">MNTAEEIAYNFFLSLLAIIIIFLNIALLLSCRKNPSPETEPELEDSSPAAAKARAYQLSDIDAATDGFNPLRIIGQGSSGTVYAAVFPGDDDLVAVKRIHPSLVLLNAGGFEFSSVIKTLSSAHHPNIAPVLGFSQAPGERIVVMEFIGIQNLNHLLHESPDGASLLDWRRRLTIAAGVARGIEYLHERMSAPGGTIHGCVKPSKVLIDERFRAKVCDYGIRFNGRRRGIVGYVDAEYWNRGASKESDVYGFGVVLLELLTGRKSEEGLLVKWAVPLLKEMRFGEVLDPRLVAPSDMKMIVRLGKVASACVGNCRMSRPTMVQVAAILNCLELDHDRFGFD</sequence>
<dbReference type="PROSITE" id="PS50011">
    <property type="entry name" value="PROTEIN_KINASE_DOM"/>
    <property type="match status" value="1"/>
</dbReference>
<accession>A0AAV2FJ80</accession>
<feature type="transmembrane region" description="Helical" evidence="4">
    <location>
        <begin position="7"/>
        <end position="29"/>
    </location>
</feature>